<feature type="compositionally biased region" description="Basic and acidic residues" evidence="1">
    <location>
        <begin position="161"/>
        <end position="173"/>
    </location>
</feature>
<proteinExistence type="predicted"/>
<name>A0A7J0DU97_9ERIC</name>
<feature type="region of interest" description="Disordered" evidence="1">
    <location>
        <begin position="160"/>
        <end position="241"/>
    </location>
</feature>
<protein>
    <submittedName>
        <fullName evidence="2">Uncharacterized protein</fullName>
    </submittedName>
</protein>
<keyword evidence="3" id="KW-1185">Reference proteome</keyword>
<evidence type="ECO:0000313" key="2">
    <source>
        <dbReference type="EMBL" id="GFS42434.1"/>
    </source>
</evidence>
<feature type="region of interest" description="Disordered" evidence="1">
    <location>
        <begin position="274"/>
        <end position="294"/>
    </location>
</feature>
<dbReference type="AlphaFoldDB" id="A0A7J0DU97"/>
<evidence type="ECO:0000256" key="1">
    <source>
        <dbReference type="SAM" id="MobiDB-lite"/>
    </source>
</evidence>
<sequence length="294" mass="32992">MDKDEPKNDRANQTVHWTRSVPPCSTRDECLRSMDQIGEDVLGEDISEQGLIDEEACESETSERDCGGTYEELGDIGGFSQQFRAGWEVDYEYSQGCPVQRRGTEERDGHDRAKDRKMFSTYASCEGLVQMANKHDEQSCWQREQSGSAWQTGRFVTLTETGRDAVRHGSSDIRRKKNGQGKQQVHTGTQSKRRDTWRSQSGTRAQGDALRHVRKVLSDKTGATNAGCPEESPEEGDKVDSEELYIDRRDVAKTSLFRSLDLISGSDLFRCVHKGGERESHGDSQSDVLCGALR</sequence>
<feature type="compositionally biased region" description="Polar residues" evidence="1">
    <location>
        <begin position="180"/>
        <end position="190"/>
    </location>
</feature>
<gene>
    <name evidence="2" type="ORF">Acr_00g0079860</name>
</gene>
<dbReference type="EMBL" id="BJWL01000399">
    <property type="protein sequence ID" value="GFS42434.1"/>
    <property type="molecule type" value="Genomic_DNA"/>
</dbReference>
<accession>A0A7J0DU97</accession>
<feature type="compositionally biased region" description="Basic and acidic residues" evidence="1">
    <location>
        <begin position="274"/>
        <end position="284"/>
    </location>
</feature>
<organism evidence="2 3">
    <name type="scientific">Actinidia rufa</name>
    <dbReference type="NCBI Taxonomy" id="165716"/>
    <lineage>
        <taxon>Eukaryota</taxon>
        <taxon>Viridiplantae</taxon>
        <taxon>Streptophyta</taxon>
        <taxon>Embryophyta</taxon>
        <taxon>Tracheophyta</taxon>
        <taxon>Spermatophyta</taxon>
        <taxon>Magnoliopsida</taxon>
        <taxon>eudicotyledons</taxon>
        <taxon>Gunneridae</taxon>
        <taxon>Pentapetalae</taxon>
        <taxon>asterids</taxon>
        <taxon>Ericales</taxon>
        <taxon>Actinidiaceae</taxon>
        <taxon>Actinidia</taxon>
    </lineage>
</organism>
<dbReference type="Proteomes" id="UP000585474">
    <property type="component" value="Unassembled WGS sequence"/>
</dbReference>
<evidence type="ECO:0000313" key="3">
    <source>
        <dbReference type="Proteomes" id="UP000585474"/>
    </source>
</evidence>
<reference evidence="3" key="1">
    <citation type="submission" date="2019-07" db="EMBL/GenBank/DDBJ databases">
        <title>De Novo Assembly of kiwifruit Actinidia rufa.</title>
        <authorList>
            <person name="Sugita-Konishi S."/>
            <person name="Sato K."/>
            <person name="Mori E."/>
            <person name="Abe Y."/>
            <person name="Kisaki G."/>
            <person name="Hamano K."/>
            <person name="Suezawa K."/>
            <person name="Otani M."/>
            <person name="Fukuda T."/>
            <person name="Manabe T."/>
            <person name="Gomi K."/>
            <person name="Tabuchi M."/>
            <person name="Akimitsu K."/>
            <person name="Kataoka I."/>
        </authorList>
    </citation>
    <scope>NUCLEOTIDE SEQUENCE [LARGE SCALE GENOMIC DNA]</scope>
    <source>
        <strain evidence="3">cv. Fuchu</strain>
    </source>
</reference>
<comment type="caution">
    <text evidence="2">The sequence shown here is derived from an EMBL/GenBank/DDBJ whole genome shotgun (WGS) entry which is preliminary data.</text>
</comment>